<evidence type="ECO:0000313" key="2">
    <source>
        <dbReference type="Proteomes" id="UP000005324"/>
    </source>
</evidence>
<evidence type="ECO:0000313" key="1">
    <source>
        <dbReference type="EMBL" id="EFH09437.1"/>
    </source>
</evidence>
<protein>
    <submittedName>
        <fullName evidence="1">Uncharacterized protein</fullName>
    </submittedName>
</protein>
<reference evidence="1 2" key="1">
    <citation type="submission" date="2010-04" db="EMBL/GenBank/DDBJ databases">
        <authorList>
            <person name="Qin X."/>
            <person name="Bachman B."/>
            <person name="Battles P."/>
            <person name="Bell A."/>
            <person name="Bess C."/>
            <person name="Bickham C."/>
            <person name="Chaboub L."/>
            <person name="Chen D."/>
            <person name="Coyle M."/>
            <person name="Deiros D.R."/>
            <person name="Dinh H."/>
            <person name="Forbes L."/>
            <person name="Fowler G."/>
            <person name="Francisco L."/>
            <person name="Fu Q."/>
            <person name="Gubbala S."/>
            <person name="Hale W."/>
            <person name="Han Y."/>
            <person name="Hemphill L."/>
            <person name="Highlander S.K."/>
            <person name="Hirani K."/>
            <person name="Hogues M."/>
            <person name="Jackson L."/>
            <person name="Jakkamsetti A."/>
            <person name="Javaid M."/>
            <person name="Jiang H."/>
            <person name="Korchina V."/>
            <person name="Kovar C."/>
            <person name="Lara F."/>
            <person name="Lee S."/>
            <person name="Mata R."/>
            <person name="Mathew T."/>
            <person name="Moen C."/>
            <person name="Morales K."/>
            <person name="Munidasa M."/>
            <person name="Nazareth L."/>
            <person name="Ngo R."/>
            <person name="Nguyen L."/>
            <person name="Okwuonu G."/>
            <person name="Ongeri F."/>
            <person name="Patil S."/>
            <person name="Petrosino J."/>
            <person name="Pham C."/>
            <person name="Pham P."/>
            <person name="Pu L.-L."/>
            <person name="Puazo M."/>
            <person name="Raj R."/>
            <person name="Reid J."/>
            <person name="Rouhana J."/>
            <person name="Saada N."/>
            <person name="Shang Y."/>
            <person name="Simmons D."/>
            <person name="Thornton R."/>
            <person name="Warren J."/>
            <person name="Weissenberger G."/>
            <person name="Zhang J."/>
            <person name="Zhang L."/>
            <person name="Zhou C."/>
            <person name="Zhu D."/>
            <person name="Muzny D."/>
            <person name="Worley K."/>
            <person name="Gibbs R."/>
        </authorList>
    </citation>
    <scope>NUCLEOTIDE SEQUENCE [LARGE SCALE GENOMIC DNA]</scope>
    <source>
        <strain evidence="1 2">ATCC 49957</strain>
    </source>
</reference>
<dbReference type="HOGENOM" id="CLU_2067960_0_0_5"/>
<dbReference type="RefSeq" id="WP_007003387.1">
    <property type="nucleotide sequence ID" value="NZ_GG770777.1"/>
</dbReference>
<organism evidence="1 2">
    <name type="scientific">Pseudoroseomonas cervicalis ATCC 49957</name>
    <dbReference type="NCBI Taxonomy" id="525371"/>
    <lineage>
        <taxon>Bacteria</taxon>
        <taxon>Pseudomonadati</taxon>
        <taxon>Pseudomonadota</taxon>
        <taxon>Alphaproteobacteria</taxon>
        <taxon>Acetobacterales</taxon>
        <taxon>Roseomonadaceae</taxon>
        <taxon>Roseomonas</taxon>
    </lineage>
</organism>
<dbReference type="Proteomes" id="UP000005324">
    <property type="component" value="Unassembled WGS sequence"/>
</dbReference>
<name>D5RTE5_9PROT</name>
<keyword evidence="2" id="KW-1185">Reference proteome</keyword>
<dbReference type="EMBL" id="ADVL01000790">
    <property type="protein sequence ID" value="EFH09437.1"/>
    <property type="molecule type" value="Genomic_DNA"/>
</dbReference>
<gene>
    <name evidence="1" type="ORF">HMPREF0731_4357</name>
</gene>
<dbReference type="AlphaFoldDB" id="D5RTE5"/>
<sequence>MLELVPPDAILRARIAPDAMLRVPEYPIGSTVGVWFELIDQITEARIDAIGIAAIFRRPELSDYEHQEEPAEIERRAAGLWRVSARLMMPGPWLFWAMSLGPQPVTATQVVRCVYGDVK</sequence>
<accession>D5RTE5</accession>
<dbReference type="OrthoDB" id="7288875at2"/>
<comment type="caution">
    <text evidence="1">The sequence shown here is derived from an EMBL/GenBank/DDBJ whole genome shotgun (WGS) entry which is preliminary data.</text>
</comment>
<proteinExistence type="predicted"/>